<comment type="caution">
    <text evidence="1">The sequence shown here is derived from an EMBL/GenBank/DDBJ whole genome shotgun (WGS) entry which is preliminary data.</text>
</comment>
<gene>
    <name evidence="1" type="ORF">FA95DRAFT_1564881</name>
</gene>
<keyword evidence="2" id="KW-1185">Reference proteome</keyword>
<accession>A0ACB8RD82</accession>
<protein>
    <submittedName>
        <fullName evidence="1">Uncharacterized protein</fullName>
    </submittedName>
</protein>
<name>A0ACB8RD82_9AGAM</name>
<organism evidence="1 2">
    <name type="scientific">Auriscalpium vulgare</name>
    <dbReference type="NCBI Taxonomy" id="40419"/>
    <lineage>
        <taxon>Eukaryota</taxon>
        <taxon>Fungi</taxon>
        <taxon>Dikarya</taxon>
        <taxon>Basidiomycota</taxon>
        <taxon>Agaricomycotina</taxon>
        <taxon>Agaricomycetes</taxon>
        <taxon>Russulales</taxon>
        <taxon>Auriscalpiaceae</taxon>
        <taxon>Auriscalpium</taxon>
    </lineage>
</organism>
<dbReference type="Proteomes" id="UP000814033">
    <property type="component" value="Unassembled WGS sequence"/>
</dbReference>
<reference evidence="1" key="1">
    <citation type="submission" date="2021-02" db="EMBL/GenBank/DDBJ databases">
        <authorList>
            <consortium name="DOE Joint Genome Institute"/>
            <person name="Ahrendt S."/>
            <person name="Looney B.P."/>
            <person name="Miyauchi S."/>
            <person name="Morin E."/>
            <person name="Drula E."/>
            <person name="Courty P.E."/>
            <person name="Chicoki N."/>
            <person name="Fauchery L."/>
            <person name="Kohler A."/>
            <person name="Kuo A."/>
            <person name="Labutti K."/>
            <person name="Pangilinan J."/>
            <person name="Lipzen A."/>
            <person name="Riley R."/>
            <person name="Andreopoulos W."/>
            <person name="He G."/>
            <person name="Johnson J."/>
            <person name="Barry K.W."/>
            <person name="Grigoriev I.V."/>
            <person name="Nagy L."/>
            <person name="Hibbett D."/>
            <person name="Henrissat B."/>
            <person name="Matheny P.B."/>
            <person name="Labbe J."/>
            <person name="Martin F."/>
        </authorList>
    </citation>
    <scope>NUCLEOTIDE SEQUENCE</scope>
    <source>
        <strain evidence="1">FP105234-sp</strain>
    </source>
</reference>
<reference evidence="1" key="2">
    <citation type="journal article" date="2022" name="New Phytol.">
        <title>Evolutionary transition to the ectomycorrhizal habit in the genomes of a hyperdiverse lineage of mushroom-forming fungi.</title>
        <authorList>
            <person name="Looney B."/>
            <person name="Miyauchi S."/>
            <person name="Morin E."/>
            <person name="Drula E."/>
            <person name="Courty P.E."/>
            <person name="Kohler A."/>
            <person name="Kuo A."/>
            <person name="LaButti K."/>
            <person name="Pangilinan J."/>
            <person name="Lipzen A."/>
            <person name="Riley R."/>
            <person name="Andreopoulos W."/>
            <person name="He G."/>
            <person name="Johnson J."/>
            <person name="Nolan M."/>
            <person name="Tritt A."/>
            <person name="Barry K.W."/>
            <person name="Grigoriev I.V."/>
            <person name="Nagy L.G."/>
            <person name="Hibbett D."/>
            <person name="Henrissat B."/>
            <person name="Matheny P.B."/>
            <person name="Labbe J."/>
            <person name="Martin F.M."/>
        </authorList>
    </citation>
    <scope>NUCLEOTIDE SEQUENCE</scope>
    <source>
        <strain evidence="1">FP105234-sp</strain>
    </source>
</reference>
<evidence type="ECO:0000313" key="1">
    <source>
        <dbReference type="EMBL" id="KAI0041932.1"/>
    </source>
</evidence>
<evidence type="ECO:0000313" key="2">
    <source>
        <dbReference type="Proteomes" id="UP000814033"/>
    </source>
</evidence>
<sequence length="251" mass="27452">MAKGGIVSSTVCIVYLSADDIVTLLVTIGVQLILQMRVYALYSLNKRLRYALLFACIAEFIAMVALVGTTMAHISRLTTVSTPTGCHYFGIISISAMFWVPALVVEPVLCALVIWKAWGSELAERMGLRRRKSKDGPDTPPMMRSMARDSVVYFIGTYSVLLVNTIIWAHFNEFINVIMPWSCALPSLLGSRMFLHMRELMLSGSGSTTLGLETFEAAGDKGPSTSISGRNREGPLEFSPQSVSLGSTLEV</sequence>
<dbReference type="EMBL" id="MU276093">
    <property type="protein sequence ID" value="KAI0041932.1"/>
    <property type="molecule type" value="Genomic_DNA"/>
</dbReference>
<proteinExistence type="predicted"/>